<dbReference type="EMBL" id="BSXS01001303">
    <property type="protein sequence ID" value="GME75755.1"/>
    <property type="molecule type" value="Genomic_DNA"/>
</dbReference>
<dbReference type="Proteomes" id="UP001165064">
    <property type="component" value="Unassembled WGS sequence"/>
</dbReference>
<gene>
    <name evidence="1" type="ORF">Amon02_000230200</name>
</gene>
<keyword evidence="2" id="KW-1185">Reference proteome</keyword>
<organism evidence="1 2">
    <name type="scientific">Ambrosiozyma monospora</name>
    <name type="common">Yeast</name>
    <name type="synonym">Endomycopsis monosporus</name>
    <dbReference type="NCBI Taxonomy" id="43982"/>
    <lineage>
        <taxon>Eukaryota</taxon>
        <taxon>Fungi</taxon>
        <taxon>Dikarya</taxon>
        <taxon>Ascomycota</taxon>
        <taxon>Saccharomycotina</taxon>
        <taxon>Pichiomycetes</taxon>
        <taxon>Pichiales</taxon>
        <taxon>Pichiaceae</taxon>
        <taxon>Ambrosiozyma</taxon>
    </lineage>
</organism>
<comment type="caution">
    <text evidence="1">The sequence shown here is derived from an EMBL/GenBank/DDBJ whole genome shotgun (WGS) entry which is preliminary data.</text>
</comment>
<proteinExistence type="predicted"/>
<name>A0ACB5SXM6_AMBMO</name>
<evidence type="ECO:0000313" key="2">
    <source>
        <dbReference type="Proteomes" id="UP001165064"/>
    </source>
</evidence>
<sequence length="268" mass="29403">MEKYNNFNPTYTLPTSTTNATLTELEQLKQEIITHLTNLTSKLPPNVTMETPLLDANGYPRSDFDVLLVRCVRAEIIKARNDLIGVDDLIEKLVQEKFQTLNKKTNDVGASVGVGRTDKETTKLDVENAVKKLQIDDDDSEIDTKGLKPIVSIHAVQKSSPAAQAGFKENDLILSLTSKADALNVTNFKGDLKKLKKLILETVESDDGVEVIVQRNEGDAEGKKVVKLVLNPKKWDGAGVVGCRFDVVGPLGAHHLLNVCTPGNKIFN</sequence>
<protein>
    <submittedName>
        <fullName evidence="1">Unnamed protein product</fullName>
    </submittedName>
</protein>
<reference evidence="1" key="1">
    <citation type="submission" date="2023-04" db="EMBL/GenBank/DDBJ databases">
        <title>Ambrosiozyma monospora NBRC 10751.</title>
        <authorList>
            <person name="Ichikawa N."/>
            <person name="Sato H."/>
            <person name="Tonouchi N."/>
        </authorList>
    </citation>
    <scope>NUCLEOTIDE SEQUENCE</scope>
    <source>
        <strain evidence="1">NBRC 10751</strain>
    </source>
</reference>
<evidence type="ECO:0000313" key="1">
    <source>
        <dbReference type="EMBL" id="GME75755.1"/>
    </source>
</evidence>
<accession>A0ACB5SXM6</accession>